<dbReference type="FunFam" id="3.10.50.30:FF:000001">
    <property type="entry name" value="Transcription elongation factor GreA"/>
    <property type="match status" value="1"/>
</dbReference>
<sequence length="157" mass="17654">MEKDIFFTPEGLEKIENEIEYLKTVRRKEVSERIKVALGYGDLSENSEYDEAKNEQAQVEERIAKLEMMVRNAKIIDEKDLNTDVVNIGSNVKVRELDTMEEDEYTIVGSAEADPLEGKISNESPVGSKLIGNRVGDVVEVEVPDGIIKYEICGITI</sequence>
<dbReference type="InterPro" id="IPR036805">
    <property type="entry name" value="Tscrpt_elong_fac_GreA/B_N_sf"/>
</dbReference>
<gene>
    <name evidence="8" type="primary">greA</name>
    <name evidence="12" type="ORF">HMPREF3229_00501</name>
</gene>
<dbReference type="PATRIC" id="fig|54005.3.peg.494"/>
<evidence type="ECO:0000259" key="10">
    <source>
        <dbReference type="Pfam" id="PF01272"/>
    </source>
</evidence>
<evidence type="ECO:0000259" key="11">
    <source>
        <dbReference type="Pfam" id="PF03449"/>
    </source>
</evidence>
<comment type="function">
    <text evidence="6 8 9">Necessary for efficient RNA polymerase transcription elongation past template-encoded arresting sites. The arresting sites in DNA have the property of trapping a certain fraction of elongating RNA polymerases that pass through, resulting in locked ternary complexes. Cleavage of the nascent transcript by cleavage factors such as GreA or GreB allows the resumption of elongation from the new 3'terminus. GreA releases sequences of 2 to 3 nucleotides.</text>
</comment>
<dbReference type="InterPro" id="IPR001437">
    <property type="entry name" value="Tscrpt_elong_fac_GreA/B_C"/>
</dbReference>
<dbReference type="PROSITE" id="PS00829">
    <property type="entry name" value="GREAB_1"/>
    <property type="match status" value="1"/>
</dbReference>
<evidence type="ECO:0000256" key="7">
    <source>
        <dbReference type="ARBA" id="ARBA00030776"/>
    </source>
</evidence>
<reference evidence="12 13" key="1">
    <citation type="submission" date="2016-01" db="EMBL/GenBank/DDBJ databases">
        <authorList>
            <person name="Oliw E.H."/>
        </authorList>
    </citation>
    <scope>NUCLEOTIDE SEQUENCE [LARGE SCALE GENOMIC DNA]</scope>
    <source>
        <strain evidence="12 13">CMW7756A</strain>
    </source>
</reference>
<dbReference type="InterPro" id="IPR018151">
    <property type="entry name" value="TF_GreA/GreB_CS"/>
</dbReference>
<dbReference type="EMBL" id="LRQE01000018">
    <property type="protein sequence ID" value="KXA31179.1"/>
    <property type="molecule type" value="Genomic_DNA"/>
</dbReference>
<evidence type="ECO:0000256" key="6">
    <source>
        <dbReference type="ARBA" id="ARBA00024916"/>
    </source>
</evidence>
<comment type="similarity">
    <text evidence="1 8 9">Belongs to the GreA/GreB family.</text>
</comment>
<keyword evidence="12" id="KW-0251">Elongation factor</keyword>
<dbReference type="Gene3D" id="1.10.287.180">
    <property type="entry name" value="Transcription elongation factor, GreA/GreB, N-terminal domain"/>
    <property type="match status" value="1"/>
</dbReference>
<dbReference type="GO" id="GO:0006354">
    <property type="term" value="P:DNA-templated transcription elongation"/>
    <property type="evidence" value="ECO:0007669"/>
    <property type="project" value="TreeGrafter"/>
</dbReference>
<dbReference type="SUPFAM" id="SSF54534">
    <property type="entry name" value="FKBP-like"/>
    <property type="match status" value="1"/>
</dbReference>
<dbReference type="InterPro" id="IPR028624">
    <property type="entry name" value="Tscrpt_elong_fac_GreA/B"/>
</dbReference>
<dbReference type="PANTHER" id="PTHR30437:SF4">
    <property type="entry name" value="TRANSCRIPTION ELONGATION FACTOR GREA"/>
    <property type="match status" value="1"/>
</dbReference>
<dbReference type="GO" id="GO:0003746">
    <property type="term" value="F:translation elongation factor activity"/>
    <property type="evidence" value="ECO:0007669"/>
    <property type="project" value="UniProtKB-KW"/>
</dbReference>
<accession>A0A133PR30</accession>
<evidence type="ECO:0000256" key="5">
    <source>
        <dbReference type="ARBA" id="ARBA00023163"/>
    </source>
</evidence>
<evidence type="ECO:0000313" key="13">
    <source>
        <dbReference type="Proteomes" id="UP000070174"/>
    </source>
</evidence>
<organism evidence="12">
    <name type="scientific">Peptoniphilus harei</name>
    <dbReference type="NCBI Taxonomy" id="54005"/>
    <lineage>
        <taxon>Bacteria</taxon>
        <taxon>Bacillati</taxon>
        <taxon>Bacillota</taxon>
        <taxon>Tissierellia</taxon>
        <taxon>Tissierellales</taxon>
        <taxon>Peptoniphilaceae</taxon>
        <taxon>Peptoniphilus</taxon>
    </lineage>
</organism>
<dbReference type="SUPFAM" id="SSF46557">
    <property type="entry name" value="GreA transcript cleavage protein, N-terminal domain"/>
    <property type="match status" value="1"/>
</dbReference>
<evidence type="ECO:0000256" key="2">
    <source>
        <dbReference type="ARBA" id="ARBA00013729"/>
    </source>
</evidence>
<dbReference type="Proteomes" id="UP000070174">
    <property type="component" value="Unassembled WGS sequence"/>
</dbReference>
<evidence type="ECO:0000313" key="12">
    <source>
        <dbReference type="EMBL" id="KXA31179.1"/>
    </source>
</evidence>
<dbReference type="GO" id="GO:0003677">
    <property type="term" value="F:DNA binding"/>
    <property type="evidence" value="ECO:0007669"/>
    <property type="project" value="UniProtKB-UniRule"/>
</dbReference>
<dbReference type="InterPro" id="IPR023459">
    <property type="entry name" value="Tscrpt_elong_fac_GreA/B_fam"/>
</dbReference>
<dbReference type="NCBIfam" id="TIGR01462">
    <property type="entry name" value="greA"/>
    <property type="match status" value="1"/>
</dbReference>
<dbReference type="RefSeq" id="WP_005958008.1">
    <property type="nucleotide sequence ID" value="NZ_CABJAL010000003.1"/>
</dbReference>
<dbReference type="InterPro" id="IPR022691">
    <property type="entry name" value="Tscrpt_elong_fac_GreA/B_N"/>
</dbReference>
<evidence type="ECO:0000256" key="4">
    <source>
        <dbReference type="ARBA" id="ARBA00023125"/>
    </source>
</evidence>
<comment type="caution">
    <text evidence="12">The sequence shown here is derived from an EMBL/GenBank/DDBJ whole genome shotgun (WGS) entry which is preliminary data.</text>
</comment>
<dbReference type="Pfam" id="PF03449">
    <property type="entry name" value="GreA_GreB_N"/>
    <property type="match status" value="1"/>
</dbReference>
<feature type="domain" description="Transcription elongation factor GreA/GreB C-terminal" evidence="10">
    <location>
        <begin position="83"/>
        <end position="156"/>
    </location>
</feature>
<keyword evidence="12" id="KW-0648">Protein biosynthesis</keyword>
<feature type="domain" description="Transcription elongation factor GreA/GreB N-terminal" evidence="11">
    <location>
        <begin position="6"/>
        <end position="75"/>
    </location>
</feature>
<name>A0A133PR30_9FIRM</name>
<evidence type="ECO:0000256" key="3">
    <source>
        <dbReference type="ARBA" id="ARBA00023015"/>
    </source>
</evidence>
<dbReference type="PIRSF" id="PIRSF006092">
    <property type="entry name" value="GreA_GreB"/>
    <property type="match status" value="1"/>
</dbReference>
<dbReference type="InterPro" id="IPR006359">
    <property type="entry name" value="Tscrpt_elong_fac_GreA"/>
</dbReference>
<evidence type="ECO:0000256" key="9">
    <source>
        <dbReference type="RuleBase" id="RU000556"/>
    </source>
</evidence>
<dbReference type="Pfam" id="PF01272">
    <property type="entry name" value="GreA_GreB"/>
    <property type="match status" value="1"/>
</dbReference>
<evidence type="ECO:0000256" key="8">
    <source>
        <dbReference type="HAMAP-Rule" id="MF_00105"/>
    </source>
</evidence>
<evidence type="ECO:0000256" key="1">
    <source>
        <dbReference type="ARBA" id="ARBA00008213"/>
    </source>
</evidence>
<dbReference type="HAMAP" id="MF_00105">
    <property type="entry name" value="GreA_GreB"/>
    <property type="match status" value="1"/>
</dbReference>
<dbReference type="Gene3D" id="3.10.50.30">
    <property type="entry name" value="Transcription elongation factor, GreA/GreB, C-terminal domain"/>
    <property type="match status" value="1"/>
</dbReference>
<keyword evidence="5 8" id="KW-0804">Transcription</keyword>
<keyword evidence="4 8" id="KW-0238">DNA-binding</keyword>
<dbReference type="NCBIfam" id="NF001263">
    <property type="entry name" value="PRK00226.1-4"/>
    <property type="match status" value="1"/>
</dbReference>
<dbReference type="AlphaFoldDB" id="A0A133PR30"/>
<dbReference type="PANTHER" id="PTHR30437">
    <property type="entry name" value="TRANSCRIPTION ELONGATION FACTOR GREA"/>
    <property type="match status" value="1"/>
</dbReference>
<dbReference type="GO" id="GO:0032784">
    <property type="term" value="P:regulation of DNA-templated transcription elongation"/>
    <property type="evidence" value="ECO:0007669"/>
    <property type="project" value="UniProtKB-UniRule"/>
</dbReference>
<dbReference type="InterPro" id="IPR036953">
    <property type="entry name" value="GreA/GreB_C_sf"/>
</dbReference>
<proteinExistence type="inferred from homology"/>
<dbReference type="FunFam" id="1.10.287.180:FF:000001">
    <property type="entry name" value="Transcription elongation factor GreA"/>
    <property type="match status" value="1"/>
</dbReference>
<dbReference type="GO" id="GO:0070063">
    <property type="term" value="F:RNA polymerase binding"/>
    <property type="evidence" value="ECO:0007669"/>
    <property type="project" value="InterPro"/>
</dbReference>
<protein>
    <recommendedName>
        <fullName evidence="2 8">Transcription elongation factor GreA</fullName>
    </recommendedName>
    <alternativeName>
        <fullName evidence="7 8">Transcript cleavage factor GreA</fullName>
    </alternativeName>
</protein>
<keyword evidence="3 8" id="KW-0805">Transcription regulation</keyword>